<evidence type="ECO:0000313" key="11">
    <source>
        <dbReference type="EMBL" id="VAX09545.1"/>
    </source>
</evidence>
<comment type="cofactor">
    <cofactor evidence="1">
        <name>Mg(2+)</name>
        <dbReference type="ChEBI" id="CHEBI:18420"/>
    </cofactor>
</comment>
<evidence type="ECO:0000256" key="10">
    <source>
        <dbReference type="ARBA" id="ARBA00048540"/>
    </source>
</evidence>
<organism evidence="11">
    <name type="scientific">hydrothermal vent metagenome</name>
    <dbReference type="NCBI Taxonomy" id="652676"/>
    <lineage>
        <taxon>unclassified sequences</taxon>
        <taxon>metagenomes</taxon>
        <taxon>ecological metagenomes</taxon>
    </lineage>
</organism>
<protein>
    <recommendedName>
        <fullName evidence="3">FAD:protein FMN transferase</fullName>
        <ecNumber evidence="2">2.7.1.180</ecNumber>
    </recommendedName>
    <alternativeName>
        <fullName evidence="9">Flavin transferase</fullName>
    </alternativeName>
</protein>
<dbReference type="Gene3D" id="3.10.520.10">
    <property type="entry name" value="ApbE-like domains"/>
    <property type="match status" value="1"/>
</dbReference>
<keyword evidence="8" id="KW-0460">Magnesium</keyword>
<gene>
    <name evidence="11" type="ORF">MNBD_GAMMA26-333</name>
</gene>
<dbReference type="InterPro" id="IPR003374">
    <property type="entry name" value="ApbE-like_sf"/>
</dbReference>
<evidence type="ECO:0000256" key="4">
    <source>
        <dbReference type="ARBA" id="ARBA00022630"/>
    </source>
</evidence>
<dbReference type="Pfam" id="PF02424">
    <property type="entry name" value="ApbE"/>
    <property type="match status" value="1"/>
</dbReference>
<keyword evidence="5 11" id="KW-0808">Transferase</keyword>
<sequence length="350" mass="38270">MFHNFSPQNRCIPVLLLALLTACSDSATEYSSHLLIFGTVVDIKLRGVGERRATEAVAAVDEDFQKMHRDWHAWKPGELTKLNRSLPAGEPHSVSAFLLPLITQSQQLFEQSDGLFNPAIGKLIALWGFHSDDLPSGPPPPSEAIAKLVAQVPRMDDLEINGNQVRSNNPAVDLDFGGFAKGYALNIAIDRLREFGVDNAIINAGGDLCVSGRHGDRPWRVGVRHPQGQGLIALVDTLDGECVLTSGNYERYREHAGVRYPHILDPRDGLPVRHIASATVIDKDGGAADAAATALTVAGPKDWYPIAKQMKLKYVMLVDEDGTVYMNPAMAARMDFQDHEPERIVVSDPL</sequence>
<evidence type="ECO:0000256" key="7">
    <source>
        <dbReference type="ARBA" id="ARBA00022827"/>
    </source>
</evidence>
<dbReference type="GO" id="GO:0046872">
    <property type="term" value="F:metal ion binding"/>
    <property type="evidence" value="ECO:0007669"/>
    <property type="project" value="UniProtKB-KW"/>
</dbReference>
<reference evidence="11" key="1">
    <citation type="submission" date="2018-06" db="EMBL/GenBank/DDBJ databases">
        <authorList>
            <person name="Zhirakovskaya E."/>
        </authorList>
    </citation>
    <scope>NUCLEOTIDE SEQUENCE</scope>
</reference>
<keyword evidence="4" id="KW-0285">Flavoprotein</keyword>
<evidence type="ECO:0000256" key="1">
    <source>
        <dbReference type="ARBA" id="ARBA00001946"/>
    </source>
</evidence>
<dbReference type="SUPFAM" id="SSF143631">
    <property type="entry name" value="ApbE-like"/>
    <property type="match status" value="1"/>
</dbReference>
<evidence type="ECO:0000256" key="9">
    <source>
        <dbReference type="ARBA" id="ARBA00031306"/>
    </source>
</evidence>
<dbReference type="PIRSF" id="PIRSF006268">
    <property type="entry name" value="ApbE"/>
    <property type="match status" value="1"/>
</dbReference>
<evidence type="ECO:0000256" key="5">
    <source>
        <dbReference type="ARBA" id="ARBA00022679"/>
    </source>
</evidence>
<name>A0A3B1BT75_9ZZZZ</name>
<proteinExistence type="predicted"/>
<dbReference type="InterPro" id="IPR024932">
    <property type="entry name" value="ApbE"/>
</dbReference>
<keyword evidence="7" id="KW-0274">FAD</keyword>
<dbReference type="EMBL" id="UOFX01000053">
    <property type="protein sequence ID" value="VAX09545.1"/>
    <property type="molecule type" value="Genomic_DNA"/>
</dbReference>
<dbReference type="PANTHER" id="PTHR30040:SF2">
    <property type="entry name" value="FAD:PROTEIN FMN TRANSFERASE"/>
    <property type="match status" value="1"/>
</dbReference>
<dbReference type="AlphaFoldDB" id="A0A3B1BT75"/>
<comment type="catalytic activity">
    <reaction evidence="10">
        <text>L-threonyl-[protein] + FAD = FMN-L-threonyl-[protein] + AMP + H(+)</text>
        <dbReference type="Rhea" id="RHEA:36847"/>
        <dbReference type="Rhea" id="RHEA-COMP:11060"/>
        <dbReference type="Rhea" id="RHEA-COMP:11061"/>
        <dbReference type="ChEBI" id="CHEBI:15378"/>
        <dbReference type="ChEBI" id="CHEBI:30013"/>
        <dbReference type="ChEBI" id="CHEBI:57692"/>
        <dbReference type="ChEBI" id="CHEBI:74257"/>
        <dbReference type="ChEBI" id="CHEBI:456215"/>
        <dbReference type="EC" id="2.7.1.180"/>
    </reaction>
</comment>
<accession>A0A3B1BT75</accession>
<dbReference type="EC" id="2.7.1.180" evidence="2"/>
<keyword evidence="6" id="KW-0479">Metal-binding</keyword>
<evidence type="ECO:0000256" key="6">
    <source>
        <dbReference type="ARBA" id="ARBA00022723"/>
    </source>
</evidence>
<dbReference type="PANTHER" id="PTHR30040">
    <property type="entry name" value="THIAMINE BIOSYNTHESIS LIPOPROTEIN APBE"/>
    <property type="match status" value="1"/>
</dbReference>
<dbReference type="GO" id="GO:0016740">
    <property type="term" value="F:transferase activity"/>
    <property type="evidence" value="ECO:0007669"/>
    <property type="project" value="UniProtKB-KW"/>
</dbReference>
<evidence type="ECO:0000256" key="2">
    <source>
        <dbReference type="ARBA" id="ARBA00011955"/>
    </source>
</evidence>
<evidence type="ECO:0000256" key="3">
    <source>
        <dbReference type="ARBA" id="ARBA00016337"/>
    </source>
</evidence>
<evidence type="ECO:0000256" key="8">
    <source>
        <dbReference type="ARBA" id="ARBA00022842"/>
    </source>
</evidence>